<reference evidence="2 3" key="1">
    <citation type="journal article" date="2023" name="Int. J. Syst. Evol. Microbiol.">
        <title>Lactiplantibacillus brownii sp. nov., a novel psychrotolerant species isolated from sauerkraut.</title>
        <authorList>
            <person name="Heng Y.C."/>
            <person name="Silvaraju S."/>
            <person name="Lee J.K.Y."/>
            <person name="Kittelmann S."/>
        </authorList>
    </citation>
    <scope>NUCLEOTIDE SEQUENCE [LARGE SCALE GENOMIC DNA]</scope>
    <source>
        <strain evidence="2 3">WILCCON 0030</strain>
    </source>
</reference>
<dbReference type="EMBL" id="JAVCWF010000001">
    <property type="protein sequence ID" value="MDQ7937737.1"/>
    <property type="molecule type" value="Genomic_DNA"/>
</dbReference>
<feature type="domain" description="Glycosyltransferase 2-like" evidence="1">
    <location>
        <begin position="3"/>
        <end position="162"/>
    </location>
</feature>
<accession>A0ABU1A9Y3</accession>
<dbReference type="EC" id="2.4.-.-" evidence="2"/>
<keyword evidence="2" id="KW-0808">Transferase</keyword>
<evidence type="ECO:0000259" key="1">
    <source>
        <dbReference type="Pfam" id="PF00535"/>
    </source>
</evidence>
<dbReference type="Gene3D" id="3.90.550.10">
    <property type="entry name" value="Spore Coat Polysaccharide Biosynthesis Protein SpsA, Chain A"/>
    <property type="match status" value="1"/>
</dbReference>
<organism evidence="2 3">
    <name type="scientific">Lactiplantibacillus brownii</name>
    <dbReference type="NCBI Taxonomy" id="3069269"/>
    <lineage>
        <taxon>Bacteria</taxon>
        <taxon>Bacillati</taxon>
        <taxon>Bacillota</taxon>
        <taxon>Bacilli</taxon>
        <taxon>Lactobacillales</taxon>
        <taxon>Lactobacillaceae</taxon>
        <taxon>Lactiplantibacillus</taxon>
    </lineage>
</organism>
<sequence length="231" mass="26711">MISVCLATYNGERYIKEQLQSILKQLAQKDEIIVVDDVSTDHTVSIIQQLNDSRVKLFRNEHNLGPIKSFQKALEICIGDYIFLSDQDDVWLDEKVHKVLLCFEQHHAQLVVHDSIVTDAQLNTISNSWNLYNRNRFTSSWLLTVIKNPYTGANMAFTRSVIENTVPFPSKIPMHDSWLGAYCQKKGLRIDILSEALSLYRRHEDTVTGGSHKIIKMLMDRMLLFKALWRC</sequence>
<evidence type="ECO:0000313" key="3">
    <source>
        <dbReference type="Proteomes" id="UP001227831"/>
    </source>
</evidence>
<name>A0ABU1A9Y3_9LACO</name>
<dbReference type="Proteomes" id="UP001227831">
    <property type="component" value="Unassembled WGS sequence"/>
</dbReference>
<dbReference type="PANTHER" id="PTHR22916">
    <property type="entry name" value="GLYCOSYLTRANSFERASE"/>
    <property type="match status" value="1"/>
</dbReference>
<evidence type="ECO:0000313" key="2">
    <source>
        <dbReference type="EMBL" id="MDQ7937737.1"/>
    </source>
</evidence>
<dbReference type="RefSeq" id="WP_308703460.1">
    <property type="nucleotide sequence ID" value="NZ_AP027463.1"/>
</dbReference>
<comment type="caution">
    <text evidence="2">The sequence shown here is derived from an EMBL/GenBank/DDBJ whole genome shotgun (WGS) entry which is preliminary data.</text>
</comment>
<dbReference type="GO" id="GO:0016757">
    <property type="term" value="F:glycosyltransferase activity"/>
    <property type="evidence" value="ECO:0007669"/>
    <property type="project" value="UniProtKB-KW"/>
</dbReference>
<dbReference type="PANTHER" id="PTHR22916:SF3">
    <property type="entry name" value="UDP-GLCNAC:BETAGAL BETA-1,3-N-ACETYLGLUCOSAMINYLTRANSFERASE-LIKE PROTEIN 1"/>
    <property type="match status" value="1"/>
</dbReference>
<keyword evidence="2" id="KW-0328">Glycosyltransferase</keyword>
<dbReference type="Pfam" id="PF00535">
    <property type="entry name" value="Glycos_transf_2"/>
    <property type="match status" value="1"/>
</dbReference>
<keyword evidence="3" id="KW-1185">Reference proteome</keyword>
<dbReference type="InterPro" id="IPR001173">
    <property type="entry name" value="Glyco_trans_2-like"/>
</dbReference>
<protein>
    <submittedName>
        <fullName evidence="2">Glycosyltransferase</fullName>
        <ecNumber evidence="2">2.4.-.-</ecNumber>
    </submittedName>
</protein>
<proteinExistence type="predicted"/>
<gene>
    <name evidence="2" type="ORF">RA086_08965</name>
</gene>
<dbReference type="SUPFAM" id="SSF53448">
    <property type="entry name" value="Nucleotide-diphospho-sugar transferases"/>
    <property type="match status" value="1"/>
</dbReference>
<dbReference type="InterPro" id="IPR029044">
    <property type="entry name" value="Nucleotide-diphossugar_trans"/>
</dbReference>